<dbReference type="AlphaFoldDB" id="D1PRJ7"/>
<sequence>MFLLCKEGTEEIPIKNPSQGYHPARDFSLEFFWFFSCKKRTRLVQWGKITQEEPPYVPG</sequence>
<evidence type="ECO:0000313" key="1">
    <source>
        <dbReference type="EMBL" id="EFB74723.1"/>
    </source>
</evidence>
<dbReference type="HOGENOM" id="CLU_2959126_0_0_9"/>
<dbReference type="STRING" id="411471.SUBVAR_07026"/>
<protein>
    <submittedName>
        <fullName evidence="1">Uncharacterized protein</fullName>
    </submittedName>
</protein>
<gene>
    <name evidence="1" type="ORF">SUBVAR_07026</name>
</gene>
<accession>D1PRJ7</accession>
<name>D1PRJ7_9FIRM</name>
<dbReference type="EMBL" id="ACBY02000060">
    <property type="protein sequence ID" value="EFB74723.1"/>
    <property type="molecule type" value="Genomic_DNA"/>
</dbReference>
<organism evidence="1 2">
    <name type="scientific">Subdoligranulum variabile DSM 15176</name>
    <dbReference type="NCBI Taxonomy" id="411471"/>
    <lineage>
        <taxon>Bacteria</taxon>
        <taxon>Bacillati</taxon>
        <taxon>Bacillota</taxon>
        <taxon>Clostridia</taxon>
        <taxon>Eubacteriales</taxon>
        <taxon>Oscillospiraceae</taxon>
        <taxon>Subdoligranulum</taxon>
    </lineage>
</organism>
<proteinExistence type="predicted"/>
<comment type="caution">
    <text evidence="1">The sequence shown here is derived from an EMBL/GenBank/DDBJ whole genome shotgun (WGS) entry which is preliminary data.</text>
</comment>
<dbReference type="Proteomes" id="UP000003438">
    <property type="component" value="Unassembled WGS sequence"/>
</dbReference>
<evidence type="ECO:0000313" key="2">
    <source>
        <dbReference type="Proteomes" id="UP000003438"/>
    </source>
</evidence>
<reference evidence="1" key="1">
    <citation type="submission" date="2009-12" db="EMBL/GenBank/DDBJ databases">
        <authorList>
            <person name="Weinstock G."/>
            <person name="Sodergren E."/>
            <person name="Clifton S."/>
            <person name="Fulton L."/>
            <person name="Fulton B."/>
            <person name="Courtney L."/>
            <person name="Fronick C."/>
            <person name="Harrison M."/>
            <person name="Strong C."/>
            <person name="Farmer C."/>
            <person name="Delahaunty K."/>
            <person name="Markovic C."/>
            <person name="Hall O."/>
            <person name="Minx P."/>
            <person name="Tomlinson C."/>
            <person name="Mitreva M."/>
            <person name="Nelson J."/>
            <person name="Hou S."/>
            <person name="Wollam A."/>
            <person name="Pepin K.H."/>
            <person name="Johnson M."/>
            <person name="Bhonagiri V."/>
            <person name="Nash W.E."/>
            <person name="Warren W."/>
            <person name="Chinwalla A."/>
            <person name="Mardis E.R."/>
            <person name="Wilson R.K."/>
        </authorList>
    </citation>
    <scope>NUCLEOTIDE SEQUENCE [LARGE SCALE GENOMIC DNA]</scope>
    <source>
        <strain evidence="1">DSM 15176</strain>
    </source>
</reference>
<keyword evidence="2" id="KW-1185">Reference proteome</keyword>